<evidence type="ECO:0000313" key="1">
    <source>
        <dbReference type="EMBL" id="RPB12374.1"/>
    </source>
</evidence>
<reference evidence="1 2" key="1">
    <citation type="journal article" date="2018" name="Nat. Ecol. Evol.">
        <title>Pezizomycetes genomes reveal the molecular basis of ectomycorrhizal truffle lifestyle.</title>
        <authorList>
            <person name="Murat C."/>
            <person name="Payen T."/>
            <person name="Noel B."/>
            <person name="Kuo A."/>
            <person name="Morin E."/>
            <person name="Chen J."/>
            <person name="Kohler A."/>
            <person name="Krizsan K."/>
            <person name="Balestrini R."/>
            <person name="Da Silva C."/>
            <person name="Montanini B."/>
            <person name="Hainaut M."/>
            <person name="Levati E."/>
            <person name="Barry K.W."/>
            <person name="Belfiori B."/>
            <person name="Cichocki N."/>
            <person name="Clum A."/>
            <person name="Dockter R.B."/>
            <person name="Fauchery L."/>
            <person name="Guy J."/>
            <person name="Iotti M."/>
            <person name="Le Tacon F."/>
            <person name="Lindquist E.A."/>
            <person name="Lipzen A."/>
            <person name="Malagnac F."/>
            <person name="Mello A."/>
            <person name="Molinier V."/>
            <person name="Miyauchi S."/>
            <person name="Poulain J."/>
            <person name="Riccioni C."/>
            <person name="Rubini A."/>
            <person name="Sitrit Y."/>
            <person name="Splivallo R."/>
            <person name="Traeger S."/>
            <person name="Wang M."/>
            <person name="Zifcakova L."/>
            <person name="Wipf D."/>
            <person name="Zambonelli A."/>
            <person name="Paolocci F."/>
            <person name="Nowrousian M."/>
            <person name="Ottonello S."/>
            <person name="Baldrian P."/>
            <person name="Spatafora J.W."/>
            <person name="Henrissat B."/>
            <person name="Nagy L.G."/>
            <person name="Aury J.M."/>
            <person name="Wincker P."/>
            <person name="Grigoriev I.V."/>
            <person name="Bonfante P."/>
            <person name="Martin F.M."/>
        </authorList>
    </citation>
    <scope>NUCLEOTIDE SEQUENCE [LARGE SCALE GENOMIC DNA]</scope>
    <source>
        <strain evidence="1 2">CCBAS932</strain>
    </source>
</reference>
<protein>
    <submittedName>
        <fullName evidence="1">Uncharacterized protein</fullName>
    </submittedName>
</protein>
<organism evidence="1 2">
    <name type="scientific">Morchella conica CCBAS932</name>
    <dbReference type="NCBI Taxonomy" id="1392247"/>
    <lineage>
        <taxon>Eukaryota</taxon>
        <taxon>Fungi</taxon>
        <taxon>Dikarya</taxon>
        <taxon>Ascomycota</taxon>
        <taxon>Pezizomycotina</taxon>
        <taxon>Pezizomycetes</taxon>
        <taxon>Pezizales</taxon>
        <taxon>Morchellaceae</taxon>
        <taxon>Morchella</taxon>
    </lineage>
</organism>
<name>A0A3N4KP40_9PEZI</name>
<dbReference type="InParanoid" id="A0A3N4KP40"/>
<dbReference type="AlphaFoldDB" id="A0A3N4KP40"/>
<proteinExistence type="predicted"/>
<dbReference type="Proteomes" id="UP000277580">
    <property type="component" value="Unassembled WGS sequence"/>
</dbReference>
<gene>
    <name evidence="1" type="ORF">P167DRAFT_605768</name>
</gene>
<evidence type="ECO:0000313" key="2">
    <source>
        <dbReference type="Proteomes" id="UP000277580"/>
    </source>
</evidence>
<dbReference type="EMBL" id="ML119129">
    <property type="protein sequence ID" value="RPB12374.1"/>
    <property type="molecule type" value="Genomic_DNA"/>
</dbReference>
<keyword evidence="2" id="KW-1185">Reference proteome</keyword>
<sequence length="170" mass="18681">MIAMAARGQFPGPFKTGSVSAIGDRWMYSCSAVSKLPRYGVTNTTKLDVESLQQAEKLDSRTRESRLSDAYFSRHLIFKSLTLVISLRVPEKPRRNKHLRGFCPLHAWLVSGETSSDSEQRLEIVDRGLIFLPVGSPSRDEVAQHVAGSVMVIGGELVPPFETVPPSGSP</sequence>
<accession>A0A3N4KP40</accession>